<name>A0A4R0NLP0_9SPHI</name>
<keyword evidence="1" id="KW-0808">Transferase</keyword>
<protein>
    <submittedName>
        <fullName evidence="1">Glutaminyl-peptide cyclotransferase</fullName>
    </submittedName>
</protein>
<dbReference type="OrthoDB" id="9783700at2"/>
<dbReference type="InterPro" id="IPR007788">
    <property type="entry name" value="QCT"/>
</dbReference>
<dbReference type="AlphaFoldDB" id="A0A4R0NLP0"/>
<dbReference type="EMBL" id="SJSL01000004">
    <property type="protein sequence ID" value="TCD00214.1"/>
    <property type="molecule type" value="Genomic_DNA"/>
</dbReference>
<reference evidence="1 2" key="1">
    <citation type="submission" date="2019-02" db="EMBL/GenBank/DDBJ databases">
        <title>Pedobacter sp. RP-1-14 sp. nov., isolated from Arctic soil.</title>
        <authorList>
            <person name="Dahal R.H."/>
        </authorList>
    </citation>
    <scope>NUCLEOTIDE SEQUENCE [LARGE SCALE GENOMIC DNA]</scope>
    <source>
        <strain evidence="1 2">RP-1-14</strain>
    </source>
</reference>
<dbReference type="PANTHER" id="PTHR31270">
    <property type="entry name" value="GLUTAMINYL-PEPTIDE CYCLOTRANSFERASE"/>
    <property type="match status" value="1"/>
</dbReference>
<gene>
    <name evidence="1" type="ORF">EZ437_16000</name>
</gene>
<organism evidence="1 2">
    <name type="scientific">Pedobacter psychroterrae</name>
    <dbReference type="NCBI Taxonomy" id="2530453"/>
    <lineage>
        <taxon>Bacteria</taxon>
        <taxon>Pseudomonadati</taxon>
        <taxon>Bacteroidota</taxon>
        <taxon>Sphingobacteriia</taxon>
        <taxon>Sphingobacteriales</taxon>
        <taxon>Sphingobacteriaceae</taxon>
        <taxon>Pedobacter</taxon>
    </lineage>
</organism>
<keyword evidence="2" id="KW-1185">Reference proteome</keyword>
<dbReference type="InterPro" id="IPR015943">
    <property type="entry name" value="WD40/YVTN_repeat-like_dom_sf"/>
</dbReference>
<dbReference type="GO" id="GO:0016603">
    <property type="term" value="F:glutaminyl-peptide cyclotransferase activity"/>
    <property type="evidence" value="ECO:0007669"/>
    <property type="project" value="InterPro"/>
</dbReference>
<dbReference type="RefSeq" id="WP_131597069.1">
    <property type="nucleotide sequence ID" value="NZ_SJSL01000004.1"/>
</dbReference>
<dbReference type="InterPro" id="IPR011044">
    <property type="entry name" value="Quino_amine_DH_bsu"/>
</dbReference>
<proteinExistence type="predicted"/>
<dbReference type="Proteomes" id="UP000293347">
    <property type="component" value="Unassembled WGS sequence"/>
</dbReference>
<dbReference type="Pfam" id="PF05096">
    <property type="entry name" value="Glu_cyclase_2"/>
    <property type="match status" value="1"/>
</dbReference>
<dbReference type="PANTHER" id="PTHR31270:SF1">
    <property type="entry name" value="GLUTAMINYL-PEPTIDE CYCLOTRANSFERASE"/>
    <property type="match status" value="1"/>
</dbReference>
<dbReference type="SUPFAM" id="SSF50969">
    <property type="entry name" value="YVTN repeat-like/Quinoprotein amine dehydrogenase"/>
    <property type="match status" value="1"/>
</dbReference>
<evidence type="ECO:0000313" key="1">
    <source>
        <dbReference type="EMBL" id="TCD00214.1"/>
    </source>
</evidence>
<dbReference type="PROSITE" id="PS51257">
    <property type="entry name" value="PROKAR_LIPOPROTEIN"/>
    <property type="match status" value="1"/>
</dbReference>
<evidence type="ECO:0000313" key="2">
    <source>
        <dbReference type="Proteomes" id="UP000293347"/>
    </source>
</evidence>
<comment type="caution">
    <text evidence="1">The sequence shown here is derived from an EMBL/GenBank/DDBJ whole genome shotgun (WGS) entry which is preliminary data.</text>
</comment>
<accession>A0A4R0NLP0</accession>
<sequence>MKIKIIICAVLLAGLQSCQNGPKSTEQVVTTNSIAAIDFKLKAILPHDSTLFTEGLLVYNGELIESTGSPDDMQKARSLIGKMDLKTGKLDIKVELDRSKYFGEGIAILNNKLYQLTYKNREGFIYDATTFKKLGGFKYNNLEGWGMTTDGKQLIMSDGTSVITFLDPQSLLPVKTINVTKYGQSENMINELEYINGFIYANIWLSNFIVKIDPSNGKIVGRIDLGSIFTMERSKNILGAEMNGIAFDAKADKVYITGKLWKHIYEIEFAK</sequence>
<dbReference type="Gene3D" id="2.130.10.10">
    <property type="entry name" value="YVTN repeat-like/Quinoprotein amine dehydrogenase"/>
    <property type="match status" value="1"/>
</dbReference>